<keyword evidence="3" id="KW-0479">Metal-binding</keyword>
<keyword evidence="4" id="KW-0460">Magnesium</keyword>
<dbReference type="EMBL" id="BSFN01000002">
    <property type="protein sequence ID" value="GLK87868.1"/>
    <property type="molecule type" value="Genomic_DNA"/>
</dbReference>
<evidence type="ECO:0000256" key="4">
    <source>
        <dbReference type="ARBA" id="ARBA00022842"/>
    </source>
</evidence>
<dbReference type="InterPro" id="IPR023214">
    <property type="entry name" value="HAD_sf"/>
</dbReference>
<dbReference type="InterPro" id="IPR041492">
    <property type="entry name" value="HAD_2"/>
</dbReference>
<dbReference type="NCBIfam" id="TIGR01509">
    <property type="entry name" value="HAD-SF-IA-v3"/>
    <property type="match status" value="1"/>
</dbReference>
<comment type="similarity">
    <text evidence="2">Belongs to the HAD-like hydrolase superfamily. CbbY/CbbZ/Gph/YieH family.</text>
</comment>
<dbReference type="Gene3D" id="3.40.50.1000">
    <property type="entry name" value="HAD superfamily/HAD-like"/>
    <property type="match status" value="1"/>
</dbReference>
<evidence type="ECO:0000313" key="5">
    <source>
        <dbReference type="EMBL" id="GLK87868.1"/>
    </source>
</evidence>
<keyword evidence="5" id="KW-0378">Hydrolase</keyword>
<evidence type="ECO:0000313" key="6">
    <source>
        <dbReference type="Proteomes" id="UP001143328"/>
    </source>
</evidence>
<dbReference type="GO" id="GO:0046872">
    <property type="term" value="F:metal ion binding"/>
    <property type="evidence" value="ECO:0007669"/>
    <property type="project" value="UniProtKB-KW"/>
</dbReference>
<dbReference type="Gene3D" id="1.10.150.240">
    <property type="entry name" value="Putative phosphatase, domain 2"/>
    <property type="match status" value="1"/>
</dbReference>
<dbReference type="SUPFAM" id="SSF56784">
    <property type="entry name" value="HAD-like"/>
    <property type="match status" value="1"/>
</dbReference>
<dbReference type="Proteomes" id="UP001143328">
    <property type="component" value="Unassembled WGS sequence"/>
</dbReference>
<dbReference type="InterPro" id="IPR006439">
    <property type="entry name" value="HAD-SF_hydro_IA"/>
</dbReference>
<evidence type="ECO:0000256" key="2">
    <source>
        <dbReference type="ARBA" id="ARBA00006171"/>
    </source>
</evidence>
<comment type="cofactor">
    <cofactor evidence="1">
        <name>Mg(2+)</name>
        <dbReference type="ChEBI" id="CHEBI:18420"/>
    </cofactor>
</comment>
<dbReference type="InterPro" id="IPR051600">
    <property type="entry name" value="Beta-PGM-like"/>
</dbReference>
<dbReference type="GO" id="GO:0016787">
    <property type="term" value="F:hydrolase activity"/>
    <property type="evidence" value="ECO:0007669"/>
    <property type="project" value="UniProtKB-KW"/>
</dbReference>
<reference evidence="5" key="1">
    <citation type="journal article" date="2014" name="Int. J. Syst. Evol. Microbiol.">
        <title>Complete genome sequence of Corynebacterium casei LMG S-19264T (=DSM 44701T), isolated from a smear-ripened cheese.</title>
        <authorList>
            <consortium name="US DOE Joint Genome Institute (JGI-PGF)"/>
            <person name="Walter F."/>
            <person name="Albersmeier A."/>
            <person name="Kalinowski J."/>
            <person name="Ruckert C."/>
        </authorList>
    </citation>
    <scope>NUCLEOTIDE SEQUENCE</scope>
    <source>
        <strain evidence="5">VKM B-2935</strain>
    </source>
</reference>
<sequence length="233" mass="25310">MTAASYIDLLISDCDGVLIDSEIVAERMVRQALGKLVPLHELELVLHGTFGLQARDILARVEAHFGIKLDESFIRDLYQSTATRIHDDAQPIAGARAAYMAIDLPLAVASNSHLSGIVHSLQRCELTERIDSGIFSAEHVPRPKPAPDVYLLAAKTNGVAPARCLVIEDSTTGVTAALTAGMRVIGFLGASHIPPEHGETLRQLGVEHVIGHMDELPALVERLRREPLKDVLR</sequence>
<gene>
    <name evidence="5" type="ORF">GCM10017655_09300</name>
</gene>
<dbReference type="RefSeq" id="WP_271194117.1">
    <property type="nucleotide sequence ID" value="NZ_BSFN01000002.1"/>
</dbReference>
<proteinExistence type="inferred from homology"/>
<name>A0A9W6NED3_9PSED</name>
<organism evidence="5 6">
    <name type="scientific">Pseudomonas turukhanskensis</name>
    <dbReference type="NCBI Taxonomy" id="1806536"/>
    <lineage>
        <taxon>Bacteria</taxon>
        <taxon>Pseudomonadati</taxon>
        <taxon>Pseudomonadota</taxon>
        <taxon>Gammaproteobacteria</taxon>
        <taxon>Pseudomonadales</taxon>
        <taxon>Pseudomonadaceae</taxon>
        <taxon>Pseudomonas</taxon>
    </lineage>
</organism>
<dbReference type="SFLD" id="SFLDG01129">
    <property type="entry name" value="C1.5:_HAD__Beta-PGM__Phosphata"/>
    <property type="match status" value="1"/>
</dbReference>
<reference evidence="5" key="2">
    <citation type="submission" date="2023-01" db="EMBL/GenBank/DDBJ databases">
        <authorList>
            <person name="Sun Q."/>
            <person name="Evtushenko L."/>
        </authorList>
    </citation>
    <scope>NUCLEOTIDE SEQUENCE</scope>
    <source>
        <strain evidence="5">VKM B-2935</strain>
    </source>
</reference>
<dbReference type="SFLD" id="SFLDS00003">
    <property type="entry name" value="Haloacid_Dehalogenase"/>
    <property type="match status" value="1"/>
</dbReference>
<keyword evidence="6" id="KW-1185">Reference proteome</keyword>
<dbReference type="AlphaFoldDB" id="A0A9W6NED3"/>
<dbReference type="PANTHER" id="PTHR46193">
    <property type="entry name" value="6-PHOSPHOGLUCONATE PHOSPHATASE"/>
    <property type="match status" value="1"/>
</dbReference>
<dbReference type="InterPro" id="IPR023198">
    <property type="entry name" value="PGP-like_dom2"/>
</dbReference>
<evidence type="ECO:0000256" key="3">
    <source>
        <dbReference type="ARBA" id="ARBA00022723"/>
    </source>
</evidence>
<accession>A0A9W6NED3</accession>
<dbReference type="PANTHER" id="PTHR46193:SF10">
    <property type="entry name" value="6-PHOSPHOGLUCONATE PHOSPHATASE"/>
    <property type="match status" value="1"/>
</dbReference>
<protein>
    <submittedName>
        <fullName evidence="5">Hydrolase</fullName>
    </submittedName>
</protein>
<evidence type="ECO:0000256" key="1">
    <source>
        <dbReference type="ARBA" id="ARBA00001946"/>
    </source>
</evidence>
<comment type="caution">
    <text evidence="5">The sequence shown here is derived from an EMBL/GenBank/DDBJ whole genome shotgun (WGS) entry which is preliminary data.</text>
</comment>
<dbReference type="InterPro" id="IPR036412">
    <property type="entry name" value="HAD-like_sf"/>
</dbReference>
<dbReference type="Pfam" id="PF13419">
    <property type="entry name" value="HAD_2"/>
    <property type="match status" value="1"/>
</dbReference>